<proteinExistence type="predicted"/>
<dbReference type="AlphaFoldDB" id="A0A367EKM1"/>
<comment type="caution">
    <text evidence="1">The sequence shown here is derived from an EMBL/GenBank/DDBJ whole genome shotgun (WGS) entry which is preliminary data.</text>
</comment>
<protein>
    <submittedName>
        <fullName evidence="1">DUF397 domain-containing protein</fullName>
    </submittedName>
</protein>
<sequence length="68" mass="7644">MEKAELYAVDLSDVTWLAAPGSNPEDRVEISYFALGAVALRDPAHADLRYTDREWDAFRRGVLADEFA</sequence>
<dbReference type="Proteomes" id="UP000253094">
    <property type="component" value="Unassembled WGS sequence"/>
</dbReference>
<evidence type="ECO:0000313" key="2">
    <source>
        <dbReference type="Proteomes" id="UP000253094"/>
    </source>
</evidence>
<dbReference type="EMBL" id="QOIL01000039">
    <property type="protein sequence ID" value="RCG17927.1"/>
    <property type="molecule type" value="Genomic_DNA"/>
</dbReference>
<evidence type="ECO:0000313" key="1">
    <source>
        <dbReference type="EMBL" id="RCG17927.1"/>
    </source>
</evidence>
<gene>
    <name evidence="1" type="ORF">DQ384_39400</name>
</gene>
<organism evidence="1 2">
    <name type="scientific">Sphaerisporangium album</name>
    <dbReference type="NCBI Taxonomy" id="509200"/>
    <lineage>
        <taxon>Bacteria</taxon>
        <taxon>Bacillati</taxon>
        <taxon>Actinomycetota</taxon>
        <taxon>Actinomycetes</taxon>
        <taxon>Streptosporangiales</taxon>
        <taxon>Streptosporangiaceae</taxon>
        <taxon>Sphaerisporangium</taxon>
    </lineage>
</organism>
<accession>A0A367EKM1</accession>
<reference evidence="1 2" key="1">
    <citation type="submission" date="2018-06" db="EMBL/GenBank/DDBJ databases">
        <title>Sphaerisporangium craniellae sp. nov., isolated from a marine sponge in the South China Sea.</title>
        <authorList>
            <person name="Li L."/>
        </authorList>
    </citation>
    <scope>NUCLEOTIDE SEQUENCE [LARGE SCALE GENOMIC DNA]</scope>
    <source>
        <strain evidence="1 2">CCTCC AA 208026</strain>
    </source>
</reference>
<name>A0A367EKM1_9ACTN</name>
<keyword evidence="2" id="KW-1185">Reference proteome</keyword>
<dbReference type="OrthoDB" id="3296416at2"/>